<feature type="region of interest" description="Disordered" evidence="1">
    <location>
        <begin position="524"/>
        <end position="558"/>
    </location>
</feature>
<evidence type="ECO:0000259" key="3">
    <source>
        <dbReference type="Pfam" id="PF13877"/>
    </source>
</evidence>
<feature type="compositionally biased region" description="Basic and acidic residues" evidence="1">
    <location>
        <begin position="717"/>
        <end position="735"/>
    </location>
</feature>
<gene>
    <name evidence="4" type="ORF">CCMP2556_LOCUS44776</name>
</gene>
<dbReference type="EMBL" id="CAXAMN010025251">
    <property type="protein sequence ID" value="CAK9093787.1"/>
    <property type="molecule type" value="Genomic_DNA"/>
</dbReference>
<sequence>MWGSGRFAQLCVIVLTLGAAQENFCSQPSLSRFDGFPKQLDAAIYWFGPEDQTEKATGSASKFYDPSRPTMLYFHGWTGQGGGWTSKCKRLTTRCHPDICPNGGGQLLVNSWLEEGWNVGFFYWDQFSDEECARDAEQKLWFDRGGDGIRWKSFDPATGQRTLRFPPRAPGRTEYRTYQENLDELSVSDMCANSVKMAMGSFKGSQVRFVGHSLGAQLAVRCASLLHVEDHAAAPQRLALLEPYFSKHSHMYFFGCHAEVTTDEGMGDFAAKLTVQFVQHLWKSKKVVTEVYKSSQLTEETGEESPYSELKNLVENGAVGGVEKALVGNLASGMRAEDLERSGTMVKYNPDWCEGVGSSTMGDVEHVACRHCAVMPMYLLGFGRAPPALRPPPTERSEPGSALSSCMTPSASCTDGQLRQWVQRQLDMAPTRQSWLQIAGRRTFDEVDDAFQLDPSIEQGFQLGLRSANSLVQKTALELPKGQEFSLHALLTTPWMLLSVVGFVFTVVAAAIFVKHCQRWPWQGDDSDDELSQSPNTTRRVSMYSREPEPSPGYDPLLASQMGSSFSSTGSRTVLVQPMPPLLPLPAVTGWALPEGGVKMFPVQDWRECVVDASEAWGRQALRFEPLHHKATLRRGFALARMKRWGPAAKDLDRAVSVDPADKKASAELQMVRRMLAEQAKEARAHAKCVMCDPTRDPTMPTRKLVVKVQRGEVDRAERVEAAEREEKDLRKPPEEAEAPPAPAESPAPRSRPAARAYVPRSVGLRGGRPEASQSQGARAAMSFYQFEAQWNRLRGKPLERAGLLEKVGSSVLPALFRESLDSELVSGIAEVVVVPTPQKPPTATAFLGEWSHHEALAARLHAGPTRFAVDVLGALSRTPRFELSIHCLTAKEHALLDEVLSKLQVDFPEEIEALSSAYRPPKTSDGLMELDEDDVAEDAPAAAAPAAPAAAAAAVAPISLEGCD</sequence>
<dbReference type="InterPro" id="IPR029058">
    <property type="entry name" value="AB_hydrolase_fold"/>
</dbReference>
<dbReference type="SUPFAM" id="SSF48452">
    <property type="entry name" value="TPR-like"/>
    <property type="match status" value="1"/>
</dbReference>
<dbReference type="Pfam" id="PF13877">
    <property type="entry name" value="RPAP3_C"/>
    <property type="match status" value="1"/>
</dbReference>
<evidence type="ECO:0000313" key="5">
    <source>
        <dbReference type="Proteomes" id="UP001642484"/>
    </source>
</evidence>
<dbReference type="InterPro" id="IPR011990">
    <property type="entry name" value="TPR-like_helical_dom_sf"/>
</dbReference>
<accession>A0ABP0R3S5</accession>
<keyword evidence="5" id="KW-1185">Reference proteome</keyword>
<comment type="caution">
    <text evidence="4">The sequence shown here is derived from an EMBL/GenBank/DDBJ whole genome shotgun (WGS) entry which is preliminary data.</text>
</comment>
<protein>
    <recommendedName>
        <fullName evidence="3">RNA-polymerase II-associated protein 3-like C-terminal domain-containing protein</fullName>
    </recommendedName>
</protein>
<organism evidence="4 5">
    <name type="scientific">Durusdinium trenchii</name>
    <dbReference type="NCBI Taxonomy" id="1381693"/>
    <lineage>
        <taxon>Eukaryota</taxon>
        <taxon>Sar</taxon>
        <taxon>Alveolata</taxon>
        <taxon>Dinophyceae</taxon>
        <taxon>Suessiales</taxon>
        <taxon>Symbiodiniaceae</taxon>
        <taxon>Durusdinium</taxon>
    </lineage>
</organism>
<feature type="chain" id="PRO_5045706891" description="RNA-polymerase II-associated protein 3-like C-terminal domain-containing protein" evidence="2">
    <location>
        <begin position="21"/>
        <end position="965"/>
    </location>
</feature>
<dbReference type="Gene3D" id="3.40.50.1820">
    <property type="entry name" value="alpha/beta hydrolase"/>
    <property type="match status" value="1"/>
</dbReference>
<dbReference type="PANTHER" id="PTHR47329:SF1">
    <property type="entry name" value="OS05G0129900 PROTEIN"/>
    <property type="match status" value="1"/>
</dbReference>
<proteinExistence type="predicted"/>
<feature type="domain" description="RNA-polymerase II-associated protein 3-like C-terminal" evidence="3">
    <location>
        <begin position="782"/>
        <end position="893"/>
    </location>
</feature>
<feature type="compositionally biased region" description="Low complexity" evidence="1">
    <location>
        <begin position="747"/>
        <end position="757"/>
    </location>
</feature>
<evidence type="ECO:0000313" key="4">
    <source>
        <dbReference type="EMBL" id="CAK9093787.1"/>
    </source>
</evidence>
<dbReference type="Gene3D" id="1.25.40.10">
    <property type="entry name" value="Tetratricopeptide repeat domain"/>
    <property type="match status" value="1"/>
</dbReference>
<keyword evidence="2" id="KW-0732">Signal</keyword>
<name>A0ABP0R3S5_9DINO</name>
<dbReference type="Proteomes" id="UP001642484">
    <property type="component" value="Unassembled WGS sequence"/>
</dbReference>
<dbReference type="SUPFAM" id="SSF53474">
    <property type="entry name" value="alpha/beta-Hydrolases"/>
    <property type="match status" value="1"/>
</dbReference>
<feature type="region of interest" description="Disordered" evidence="1">
    <location>
        <begin position="717"/>
        <end position="777"/>
    </location>
</feature>
<reference evidence="4 5" key="1">
    <citation type="submission" date="2024-02" db="EMBL/GenBank/DDBJ databases">
        <authorList>
            <person name="Chen Y."/>
            <person name="Shah S."/>
            <person name="Dougan E. K."/>
            <person name="Thang M."/>
            <person name="Chan C."/>
        </authorList>
    </citation>
    <scope>NUCLEOTIDE SEQUENCE [LARGE SCALE GENOMIC DNA]</scope>
</reference>
<dbReference type="PANTHER" id="PTHR47329">
    <property type="entry name" value="OS05G0129900 PROTEIN"/>
    <property type="match status" value="1"/>
</dbReference>
<evidence type="ECO:0000256" key="1">
    <source>
        <dbReference type="SAM" id="MobiDB-lite"/>
    </source>
</evidence>
<evidence type="ECO:0000256" key="2">
    <source>
        <dbReference type="SAM" id="SignalP"/>
    </source>
</evidence>
<feature type="signal peptide" evidence="2">
    <location>
        <begin position="1"/>
        <end position="20"/>
    </location>
</feature>
<dbReference type="InterPro" id="IPR025986">
    <property type="entry name" value="RPAP3-like_C"/>
</dbReference>